<organism evidence="1">
    <name type="scientific">Nitrosopumilaceae spindle-shaped virus</name>
    <dbReference type="NCBI Taxonomy" id="3065433"/>
    <lineage>
        <taxon>Viruses</taxon>
    </lineage>
</organism>
<name>A0AAT9J9L3_9VIRU</name>
<dbReference type="EMBL" id="BK067787">
    <property type="protein sequence ID" value="DBA51954.1"/>
    <property type="molecule type" value="Genomic_DNA"/>
</dbReference>
<reference evidence="1" key="2">
    <citation type="submission" date="2024-03" db="EMBL/GenBank/DDBJ databases">
        <authorList>
            <person name="Ni Y."/>
            <person name="Xu T."/>
            <person name="Yan S."/>
            <person name="Chen L."/>
            <person name="Wang Y."/>
        </authorList>
    </citation>
    <scope>NUCLEOTIDE SEQUENCE</scope>
    <source>
        <strain evidence="1">NBD1</strain>
    </source>
</reference>
<proteinExistence type="predicted"/>
<protein>
    <submittedName>
        <fullName evidence="1">ORF38</fullName>
    </submittedName>
</protein>
<accession>A0AAT9J9L3</accession>
<evidence type="ECO:0000313" key="1">
    <source>
        <dbReference type="EMBL" id="DBA51954.1"/>
    </source>
</evidence>
<reference evidence="1" key="1">
    <citation type="journal article" date="2024" name="Environ. Microbiol. Rep.">
        <title>Hiding in plain sight: The discovery of complete genomes of 11 hypothetical spindle-shaped viruses that putatively infect mesophilic ammonia-oxidizing archaea.</title>
        <authorList>
            <person name="Ni Y."/>
            <person name="Xu T."/>
            <person name="Yan S."/>
            <person name="Chen L."/>
            <person name="Wang Y."/>
        </authorList>
    </citation>
    <scope>NUCLEOTIDE SEQUENCE</scope>
    <source>
        <strain evidence="1">NBD1</strain>
    </source>
</reference>
<sequence>METEVNEWKTYRLPRELEVKYEKKIMPMGKYRSYPEFIRAAIFEKFERDSQ</sequence>